<dbReference type="AlphaFoldDB" id="A0A6G1J6Y7"/>
<dbReference type="GO" id="GO:0008168">
    <property type="term" value="F:methyltransferase activity"/>
    <property type="evidence" value="ECO:0007669"/>
    <property type="project" value="UniProtKB-KW"/>
</dbReference>
<feature type="region of interest" description="Disordered" evidence="1">
    <location>
        <begin position="1"/>
        <end position="74"/>
    </location>
</feature>
<feature type="compositionally biased region" description="Polar residues" evidence="1">
    <location>
        <begin position="56"/>
        <end position="71"/>
    </location>
</feature>
<dbReference type="Gene3D" id="3.40.50.150">
    <property type="entry name" value="Vaccinia Virus protein VP39"/>
    <property type="match status" value="1"/>
</dbReference>
<keyword evidence="2" id="KW-0808">Transferase</keyword>
<dbReference type="PANTHER" id="PTHR43591:SF31">
    <property type="entry name" value="LAEA-LIKE, PUTATIVE (AFU_ORTHOLOGUE AFUA_8G01930)-RELATED"/>
    <property type="match status" value="1"/>
</dbReference>
<accession>A0A6G1J6Y7</accession>
<dbReference type="PANTHER" id="PTHR43591">
    <property type="entry name" value="METHYLTRANSFERASE"/>
    <property type="match status" value="1"/>
</dbReference>
<evidence type="ECO:0000256" key="1">
    <source>
        <dbReference type="SAM" id="MobiDB-lite"/>
    </source>
</evidence>
<sequence>MEERGNHERSTADVPVPPGTTAARHHPASPAADDIPVPGPSGPGPTAATKAPALQPQESTDSGIETGSSSEYDQENHGDHVIEVQDGDAFSDEGYEASDASSFLSSILSEVRRGVEVEGRIYPSYGKHDYGMPMDEKELDRNDLQHHKYNLLCNDRLYDAPIPGERLSGSSSRVLDLGTGTGIWAIDMADKYPNAEILGVDIAPTQPSFVPPNCIFEIDDVEEEWPYRPAHFDYVHGRDLMTAVRDWPRLISQAYTHLKPGGFIELCSTIPDIRSDDNTIPPNSGYIEAGRLYFEMAEKMGAPLDAPRSWAEQMRAAGFVNVQDIVYKLPMGTWPRSKRLRTVGRLEQMMISDGGFEAYMLRGYTQVLGGRPEDLQIILALARNEVKDPAVHTYVHFHVTYGMKPE</sequence>
<dbReference type="Pfam" id="PF13489">
    <property type="entry name" value="Methyltransf_23"/>
    <property type="match status" value="1"/>
</dbReference>
<evidence type="ECO:0000313" key="3">
    <source>
        <dbReference type="Proteomes" id="UP000799291"/>
    </source>
</evidence>
<dbReference type="SUPFAM" id="SSF53335">
    <property type="entry name" value="S-adenosyl-L-methionine-dependent methyltransferases"/>
    <property type="match status" value="1"/>
</dbReference>
<dbReference type="Proteomes" id="UP000799291">
    <property type="component" value="Unassembled WGS sequence"/>
</dbReference>
<keyword evidence="2" id="KW-0489">Methyltransferase</keyword>
<dbReference type="CDD" id="cd02440">
    <property type="entry name" value="AdoMet_MTases"/>
    <property type="match status" value="1"/>
</dbReference>
<name>A0A6G1J6Y7_9PLEO</name>
<proteinExistence type="predicted"/>
<evidence type="ECO:0000313" key="2">
    <source>
        <dbReference type="EMBL" id="KAF2686282.1"/>
    </source>
</evidence>
<feature type="compositionally biased region" description="Low complexity" evidence="1">
    <location>
        <begin position="44"/>
        <end position="53"/>
    </location>
</feature>
<dbReference type="OrthoDB" id="2013972at2759"/>
<gene>
    <name evidence="2" type="ORF">K458DRAFT_335696</name>
</gene>
<reference evidence="2" key="1">
    <citation type="journal article" date="2020" name="Stud. Mycol.">
        <title>101 Dothideomycetes genomes: a test case for predicting lifestyles and emergence of pathogens.</title>
        <authorList>
            <person name="Haridas S."/>
            <person name="Albert R."/>
            <person name="Binder M."/>
            <person name="Bloem J."/>
            <person name="Labutti K."/>
            <person name="Salamov A."/>
            <person name="Andreopoulos B."/>
            <person name="Baker S."/>
            <person name="Barry K."/>
            <person name="Bills G."/>
            <person name="Bluhm B."/>
            <person name="Cannon C."/>
            <person name="Castanera R."/>
            <person name="Culley D."/>
            <person name="Daum C."/>
            <person name="Ezra D."/>
            <person name="Gonzalez J."/>
            <person name="Henrissat B."/>
            <person name="Kuo A."/>
            <person name="Liang C."/>
            <person name="Lipzen A."/>
            <person name="Lutzoni F."/>
            <person name="Magnuson J."/>
            <person name="Mondo S."/>
            <person name="Nolan M."/>
            <person name="Ohm R."/>
            <person name="Pangilinan J."/>
            <person name="Park H.-J."/>
            <person name="Ramirez L."/>
            <person name="Alfaro M."/>
            <person name="Sun H."/>
            <person name="Tritt A."/>
            <person name="Yoshinaga Y."/>
            <person name="Zwiers L.-H."/>
            <person name="Turgeon B."/>
            <person name="Goodwin S."/>
            <person name="Spatafora J."/>
            <person name="Crous P."/>
            <person name="Grigoriev I."/>
        </authorList>
    </citation>
    <scope>NUCLEOTIDE SEQUENCE</scope>
    <source>
        <strain evidence="2">CBS 122367</strain>
    </source>
</reference>
<keyword evidence="3" id="KW-1185">Reference proteome</keyword>
<dbReference type="GO" id="GO:0032259">
    <property type="term" value="P:methylation"/>
    <property type="evidence" value="ECO:0007669"/>
    <property type="project" value="UniProtKB-KW"/>
</dbReference>
<dbReference type="InterPro" id="IPR029063">
    <property type="entry name" value="SAM-dependent_MTases_sf"/>
</dbReference>
<protein>
    <submittedName>
        <fullName evidence="2">S-adenosyl-L-methionine-dependent methyltransferase</fullName>
    </submittedName>
</protein>
<dbReference type="EMBL" id="MU005577">
    <property type="protein sequence ID" value="KAF2686282.1"/>
    <property type="molecule type" value="Genomic_DNA"/>
</dbReference>
<organism evidence="2 3">
    <name type="scientific">Lentithecium fluviatile CBS 122367</name>
    <dbReference type="NCBI Taxonomy" id="1168545"/>
    <lineage>
        <taxon>Eukaryota</taxon>
        <taxon>Fungi</taxon>
        <taxon>Dikarya</taxon>
        <taxon>Ascomycota</taxon>
        <taxon>Pezizomycotina</taxon>
        <taxon>Dothideomycetes</taxon>
        <taxon>Pleosporomycetidae</taxon>
        <taxon>Pleosporales</taxon>
        <taxon>Massarineae</taxon>
        <taxon>Lentitheciaceae</taxon>
        <taxon>Lentithecium</taxon>
    </lineage>
</organism>
<feature type="compositionally biased region" description="Basic and acidic residues" evidence="1">
    <location>
        <begin position="1"/>
        <end position="11"/>
    </location>
</feature>